<dbReference type="SUPFAM" id="SSF56112">
    <property type="entry name" value="Protein kinase-like (PK-like)"/>
    <property type="match status" value="1"/>
</dbReference>
<comment type="caution">
    <text evidence="8">The sequence shown here is derived from an EMBL/GenBank/DDBJ whole genome shotgun (WGS) entry which is preliminary data.</text>
</comment>
<dbReference type="GO" id="GO:0004674">
    <property type="term" value="F:protein serine/threonine kinase activity"/>
    <property type="evidence" value="ECO:0007669"/>
    <property type="project" value="TreeGrafter"/>
</dbReference>
<dbReference type="PANTHER" id="PTHR43289">
    <property type="entry name" value="MITOGEN-ACTIVATED PROTEIN KINASE KINASE KINASE 20-RELATED"/>
    <property type="match status" value="1"/>
</dbReference>
<feature type="compositionally biased region" description="Low complexity" evidence="6">
    <location>
        <begin position="349"/>
        <end position="371"/>
    </location>
</feature>
<feature type="region of interest" description="Disordered" evidence="6">
    <location>
        <begin position="338"/>
        <end position="383"/>
    </location>
</feature>
<evidence type="ECO:0000256" key="4">
    <source>
        <dbReference type="ARBA" id="ARBA00022840"/>
    </source>
</evidence>
<dbReference type="Proteomes" id="UP000316706">
    <property type="component" value="Unassembled WGS sequence"/>
</dbReference>
<keyword evidence="4 5" id="KW-0067">ATP-binding</keyword>
<dbReference type="PANTHER" id="PTHR43289:SF34">
    <property type="entry name" value="SERINE_THREONINE-PROTEIN KINASE YBDM-RELATED"/>
    <property type="match status" value="1"/>
</dbReference>
<dbReference type="PROSITE" id="PS00108">
    <property type="entry name" value="PROTEIN_KINASE_ST"/>
    <property type="match status" value="1"/>
</dbReference>
<reference evidence="8 9" key="1">
    <citation type="submission" date="2019-06" db="EMBL/GenBank/DDBJ databases">
        <title>Sequencing the genomes of 1000 actinobacteria strains.</title>
        <authorList>
            <person name="Klenk H.-P."/>
        </authorList>
    </citation>
    <scope>NUCLEOTIDE SEQUENCE [LARGE SCALE GENOMIC DNA]</scope>
    <source>
        <strain evidence="8 9">DSM 45043</strain>
    </source>
</reference>
<dbReference type="Gene3D" id="1.10.510.10">
    <property type="entry name" value="Transferase(Phosphotransferase) domain 1"/>
    <property type="match status" value="1"/>
</dbReference>
<dbReference type="PROSITE" id="PS00107">
    <property type="entry name" value="PROTEIN_KINASE_ATP"/>
    <property type="match status" value="1"/>
</dbReference>
<feature type="domain" description="Protein kinase" evidence="7">
    <location>
        <begin position="15"/>
        <end position="267"/>
    </location>
</feature>
<dbReference type="Gene3D" id="3.30.200.20">
    <property type="entry name" value="Phosphorylase Kinase, domain 1"/>
    <property type="match status" value="1"/>
</dbReference>
<dbReference type="EMBL" id="VFPO01000001">
    <property type="protein sequence ID" value="TQM67466.1"/>
    <property type="molecule type" value="Genomic_DNA"/>
</dbReference>
<evidence type="ECO:0000256" key="6">
    <source>
        <dbReference type="SAM" id="MobiDB-lite"/>
    </source>
</evidence>
<dbReference type="RefSeq" id="WP_185758620.1">
    <property type="nucleotide sequence ID" value="NZ_VFPO01000001.1"/>
</dbReference>
<organism evidence="8 9">
    <name type="scientific">Actinomadura hallensis</name>
    <dbReference type="NCBI Taxonomy" id="337895"/>
    <lineage>
        <taxon>Bacteria</taxon>
        <taxon>Bacillati</taxon>
        <taxon>Actinomycetota</taxon>
        <taxon>Actinomycetes</taxon>
        <taxon>Streptosporangiales</taxon>
        <taxon>Thermomonosporaceae</taxon>
        <taxon>Actinomadura</taxon>
    </lineage>
</organism>
<gene>
    <name evidence="8" type="ORF">FHX41_1080</name>
</gene>
<dbReference type="Pfam" id="PF00069">
    <property type="entry name" value="Pkinase"/>
    <property type="match status" value="1"/>
</dbReference>
<dbReference type="InterPro" id="IPR017441">
    <property type="entry name" value="Protein_kinase_ATP_BS"/>
</dbReference>
<evidence type="ECO:0000313" key="9">
    <source>
        <dbReference type="Proteomes" id="UP000316706"/>
    </source>
</evidence>
<keyword evidence="3 8" id="KW-0418">Kinase</keyword>
<accession>A0A543IA63</accession>
<protein>
    <submittedName>
        <fullName evidence="8">Protein kinase-like protein</fullName>
    </submittedName>
</protein>
<keyword evidence="9" id="KW-1185">Reference proteome</keyword>
<dbReference type="PROSITE" id="PS50011">
    <property type="entry name" value="PROTEIN_KINASE_DOM"/>
    <property type="match status" value="1"/>
</dbReference>
<dbReference type="InterPro" id="IPR011009">
    <property type="entry name" value="Kinase-like_dom_sf"/>
</dbReference>
<dbReference type="InterPro" id="IPR008271">
    <property type="entry name" value="Ser/Thr_kinase_AS"/>
</dbReference>
<evidence type="ECO:0000256" key="5">
    <source>
        <dbReference type="PROSITE-ProRule" id="PRU10141"/>
    </source>
</evidence>
<evidence type="ECO:0000256" key="1">
    <source>
        <dbReference type="ARBA" id="ARBA00022679"/>
    </source>
</evidence>
<dbReference type="CDD" id="cd14014">
    <property type="entry name" value="STKc_PknB_like"/>
    <property type="match status" value="1"/>
</dbReference>
<evidence type="ECO:0000259" key="7">
    <source>
        <dbReference type="PROSITE" id="PS50011"/>
    </source>
</evidence>
<sequence>MEPLRPEDPAEIGGYPVVARIGAGGMGQVYLGLTAGGRHVALKVVRADFDGPQALARFRREVATVERVRSRFAAAMVGAGLDEPPYWLATEYVPGPTLRQAVAEHGPLPPDTCIRLLAALAQGLLEIHGQGVQHRDLKPGNVILAPDGPRLIDFGIARGEGQTQITRTGAWNGTPGYVAPEVVRDQEPVPASDVFSLAGTIAYAATGRPPFGGGRIEAIIHRTLDGEIDLDGADPRVADLVRLCAAKDPASRVRPERLIEMTASPVALAADPVYRRLVGAPPPVPASLPDAVASGLVPPGRLKAGGRRPNIRAREAVAALLAVAVLLIVLVARSLTDGQDGSEQGGAQAARTGPANGGAANATGEPPAGRSPGPGGRPPDEILVKQPTADFRSMEFSQSDLTCLPAVRPEDDALSGQLQVSAPRRPHTGQDVEFGMRFKYEEPSGYYVAAQVRPPGPHGSAGPGWVHSRPRLYPGDAGLTFTFPDDFTWDGSGAGGDTALRPGVWTVVWLHVHPNGDAYYIGCDGFTVA</sequence>
<keyword evidence="2 5" id="KW-0547">Nucleotide-binding</keyword>
<proteinExistence type="predicted"/>
<evidence type="ECO:0000313" key="8">
    <source>
        <dbReference type="EMBL" id="TQM67466.1"/>
    </source>
</evidence>
<evidence type="ECO:0000256" key="2">
    <source>
        <dbReference type="ARBA" id="ARBA00022741"/>
    </source>
</evidence>
<feature type="binding site" evidence="5">
    <location>
        <position position="43"/>
    </location>
    <ligand>
        <name>ATP</name>
        <dbReference type="ChEBI" id="CHEBI:30616"/>
    </ligand>
</feature>
<dbReference type="AlphaFoldDB" id="A0A543IA63"/>
<dbReference type="GO" id="GO:0005524">
    <property type="term" value="F:ATP binding"/>
    <property type="evidence" value="ECO:0007669"/>
    <property type="project" value="UniProtKB-UniRule"/>
</dbReference>
<keyword evidence="1" id="KW-0808">Transferase</keyword>
<evidence type="ECO:0000256" key="3">
    <source>
        <dbReference type="ARBA" id="ARBA00022777"/>
    </source>
</evidence>
<name>A0A543IA63_9ACTN</name>
<dbReference type="SMART" id="SM00220">
    <property type="entry name" value="S_TKc"/>
    <property type="match status" value="1"/>
</dbReference>
<dbReference type="InterPro" id="IPR000719">
    <property type="entry name" value="Prot_kinase_dom"/>
</dbReference>